<feature type="compositionally biased region" description="Polar residues" evidence="2">
    <location>
        <begin position="290"/>
        <end position="310"/>
    </location>
</feature>
<dbReference type="RefSeq" id="XP_013394173.1">
    <property type="nucleotide sequence ID" value="XM_013538719.1"/>
</dbReference>
<feature type="domain" description="RRM" evidence="3">
    <location>
        <begin position="40"/>
        <end position="118"/>
    </location>
</feature>
<gene>
    <name evidence="5" type="primary">LOC106161701</name>
</gene>
<proteinExistence type="predicted"/>
<keyword evidence="1" id="KW-0694">RNA-binding</keyword>
<reference evidence="5" key="1">
    <citation type="submission" date="2025-08" db="UniProtKB">
        <authorList>
            <consortium name="RefSeq"/>
        </authorList>
    </citation>
    <scope>IDENTIFICATION</scope>
    <source>
        <tissue evidence="5">Gonads</tissue>
    </source>
</reference>
<protein>
    <submittedName>
        <fullName evidence="5">Uncharacterized protein LOC106161701</fullName>
    </submittedName>
</protein>
<dbReference type="Pfam" id="PF00076">
    <property type="entry name" value="RRM_1"/>
    <property type="match status" value="1"/>
</dbReference>
<evidence type="ECO:0000313" key="4">
    <source>
        <dbReference type="Proteomes" id="UP000085678"/>
    </source>
</evidence>
<evidence type="ECO:0000256" key="1">
    <source>
        <dbReference type="PROSITE-ProRule" id="PRU00176"/>
    </source>
</evidence>
<evidence type="ECO:0000313" key="5">
    <source>
        <dbReference type="RefSeq" id="XP_013394173.1"/>
    </source>
</evidence>
<dbReference type="InterPro" id="IPR000504">
    <property type="entry name" value="RRM_dom"/>
</dbReference>
<organism evidence="4 5">
    <name type="scientific">Lingula anatina</name>
    <name type="common">Brachiopod</name>
    <name type="synonym">Lingula unguis</name>
    <dbReference type="NCBI Taxonomy" id="7574"/>
    <lineage>
        <taxon>Eukaryota</taxon>
        <taxon>Metazoa</taxon>
        <taxon>Spiralia</taxon>
        <taxon>Lophotrochozoa</taxon>
        <taxon>Brachiopoda</taxon>
        <taxon>Linguliformea</taxon>
        <taxon>Lingulata</taxon>
        <taxon>Lingulida</taxon>
        <taxon>Linguloidea</taxon>
        <taxon>Lingulidae</taxon>
        <taxon>Lingula</taxon>
    </lineage>
</organism>
<dbReference type="SUPFAM" id="SSF54928">
    <property type="entry name" value="RNA-binding domain, RBD"/>
    <property type="match status" value="1"/>
</dbReference>
<dbReference type="SMART" id="SM00360">
    <property type="entry name" value="RRM"/>
    <property type="match status" value="1"/>
</dbReference>
<accession>A0A1S3I7J9</accession>
<dbReference type="KEGG" id="lak:106161701"/>
<dbReference type="Proteomes" id="UP000085678">
    <property type="component" value="Unplaced"/>
</dbReference>
<dbReference type="AlphaFoldDB" id="A0A1S3I7J9"/>
<dbReference type="PROSITE" id="PS50102">
    <property type="entry name" value="RRM"/>
    <property type="match status" value="1"/>
</dbReference>
<dbReference type="GO" id="GO:0003723">
    <property type="term" value="F:RNA binding"/>
    <property type="evidence" value="ECO:0007669"/>
    <property type="project" value="UniProtKB-UniRule"/>
</dbReference>
<evidence type="ECO:0000259" key="3">
    <source>
        <dbReference type="PROSITE" id="PS50102"/>
    </source>
</evidence>
<feature type="region of interest" description="Disordered" evidence="2">
    <location>
        <begin position="1"/>
        <end position="23"/>
    </location>
</feature>
<feature type="compositionally biased region" description="Polar residues" evidence="2">
    <location>
        <begin position="332"/>
        <end position="345"/>
    </location>
</feature>
<dbReference type="Gene3D" id="3.30.70.330">
    <property type="match status" value="1"/>
</dbReference>
<evidence type="ECO:0000256" key="2">
    <source>
        <dbReference type="SAM" id="MobiDB-lite"/>
    </source>
</evidence>
<dbReference type="InterPro" id="IPR035979">
    <property type="entry name" value="RBD_domain_sf"/>
</dbReference>
<dbReference type="InParanoid" id="A0A1S3I7J9"/>
<keyword evidence="4" id="KW-1185">Reference proteome</keyword>
<dbReference type="CDD" id="cd00590">
    <property type="entry name" value="RRM_SF"/>
    <property type="match status" value="1"/>
</dbReference>
<dbReference type="InterPro" id="IPR012677">
    <property type="entry name" value="Nucleotide-bd_a/b_plait_sf"/>
</dbReference>
<feature type="region of interest" description="Disordered" evidence="2">
    <location>
        <begin position="244"/>
        <end position="347"/>
    </location>
</feature>
<feature type="region of interest" description="Disordered" evidence="2">
    <location>
        <begin position="470"/>
        <end position="498"/>
    </location>
</feature>
<dbReference type="GeneID" id="106161701"/>
<name>A0A1S3I7J9_LINAN</name>
<sequence>MGERDEGAFPENQNTLNNVGERRKCPGSPILTLEERKKLHTVYVGNLPIAAGKEDVFELFKKNIAAPREVFLQNASDNQESKFSFVRFIEKASALRAVKEVNGVSWRGRHLKVEEPNMVEQNSRNNTQKSILTKKDSYKAKIDQAEDLLQLWQLRQCVLQPCSGDHVAYVKSFMKNANMQTSTRMMDTDVRGAGQVDGNEKWNKLVAGMEKLQPCVFTADATEGEPFSLDIAGLEELLQECTTSKAGPTSLGHKSGKKKSRQPSAQKIKRETGQKTENAQTRLSFEVKSPAQTVSESQLDQDVSPGSLSHRTAWRDTLKTGRHPGSDGCASLPTSPENKSFTESKTYPGCESYKVKMKPEVSLETARLKNARSPFSESFVGPTSPNTPQQNKYGTAQHLVNVVSSEQAKDTSPIETLSHESVLHSVSTITYGMSSPRCINSLQDISNMKLVDVTGDKVTLDNRIVDTKTTVSSGFSTSPRRPNSGSFKTARNPLQFSN</sequence>